<dbReference type="AlphaFoldDB" id="J9FCI7"/>
<accession>J9FCI7</accession>
<comment type="caution">
    <text evidence="1">The sequence shown here is derived from an EMBL/GenBank/DDBJ whole genome shotgun (WGS) entry which is preliminary data.</text>
</comment>
<dbReference type="EMBL" id="AMCI01007454">
    <property type="protein sequence ID" value="EJW92586.1"/>
    <property type="molecule type" value="Genomic_DNA"/>
</dbReference>
<gene>
    <name evidence="1" type="ORF">EVA_19307</name>
</gene>
<reference evidence="1" key="1">
    <citation type="journal article" date="2012" name="PLoS ONE">
        <title>Gene sets for utilization of primary and secondary nutrition supplies in the distal gut of endangered iberian lynx.</title>
        <authorList>
            <person name="Alcaide M."/>
            <person name="Messina E."/>
            <person name="Richter M."/>
            <person name="Bargiela R."/>
            <person name="Peplies J."/>
            <person name="Huws S.A."/>
            <person name="Newbold C.J."/>
            <person name="Golyshin P.N."/>
            <person name="Simon M.A."/>
            <person name="Lopez G."/>
            <person name="Yakimov M.M."/>
            <person name="Ferrer M."/>
        </authorList>
    </citation>
    <scope>NUCLEOTIDE SEQUENCE</scope>
</reference>
<protein>
    <submittedName>
        <fullName evidence="1">Uncharacterized protein</fullName>
    </submittedName>
</protein>
<name>J9FCI7_9ZZZZ</name>
<proteinExistence type="predicted"/>
<evidence type="ECO:0000313" key="1">
    <source>
        <dbReference type="EMBL" id="EJW92586.1"/>
    </source>
</evidence>
<organism evidence="1">
    <name type="scientific">gut metagenome</name>
    <dbReference type="NCBI Taxonomy" id="749906"/>
    <lineage>
        <taxon>unclassified sequences</taxon>
        <taxon>metagenomes</taxon>
        <taxon>organismal metagenomes</taxon>
    </lineage>
</organism>
<dbReference type="AntiFam" id="ANF00242">
    <property type="entry name" value="Shadow ORF (opposite carB)"/>
</dbReference>
<sequence>MRPTAITSPTDFIWVVKRLFAAGNFSNAKRGTFVTT</sequence>